<dbReference type="STRING" id="455432.AWN90_32480"/>
<dbReference type="InterPro" id="IPR003115">
    <property type="entry name" value="ParB_N"/>
</dbReference>
<dbReference type="Gene3D" id="3.90.1530.10">
    <property type="entry name" value="Conserved hypothetical protein from pyrococcus furiosus pfu- 392566-001, ParB domain"/>
    <property type="match status" value="1"/>
</dbReference>
<dbReference type="EMBL" id="LWGR01000007">
    <property type="protein sequence ID" value="KZM73369.1"/>
    <property type="molecule type" value="Genomic_DNA"/>
</dbReference>
<evidence type="ECO:0000313" key="3">
    <source>
        <dbReference type="EMBL" id="KZM73369.1"/>
    </source>
</evidence>
<dbReference type="Pfam" id="PF02195">
    <property type="entry name" value="ParB_N"/>
    <property type="match status" value="1"/>
</dbReference>
<reference evidence="3 4" key="1">
    <citation type="submission" date="2016-04" db="EMBL/GenBank/DDBJ databases">
        <authorList>
            <person name="Evans L.H."/>
            <person name="Alamgir A."/>
            <person name="Owens N."/>
            <person name="Weber N.D."/>
            <person name="Virtaneva K."/>
            <person name="Barbian K."/>
            <person name="Babar A."/>
            <person name="Rosenke K."/>
        </authorList>
    </citation>
    <scope>NUCLEOTIDE SEQUENCE [LARGE SCALE GENOMIC DNA]</scope>
    <source>
        <strain evidence="3 4">IFM 0406</strain>
    </source>
</reference>
<evidence type="ECO:0000313" key="4">
    <source>
        <dbReference type="Proteomes" id="UP000076512"/>
    </source>
</evidence>
<feature type="domain" description="ParB-like N-terminal" evidence="2">
    <location>
        <begin position="12"/>
        <end position="97"/>
    </location>
</feature>
<comment type="caution">
    <text evidence="3">The sequence shown here is derived from an EMBL/GenBank/DDBJ whole genome shotgun (WGS) entry which is preliminary data.</text>
</comment>
<dbReference type="Proteomes" id="UP000076512">
    <property type="component" value="Unassembled WGS sequence"/>
</dbReference>
<proteinExistence type="predicted"/>
<sequence length="304" mass="32850">MSGVGKIESTVVSVPISELAPLTISPRMSGENADHVRALAESAVALPPIVVHRPTMQVIDGLHRLRAAQLRGEPTIAVVFFDGTAAEAFVLAVKSNTAHGLPLSLADRRAAAQHILRSHPHWSDRAIAVVAGLSPKTVSAIRRRTAVEIPQSSGRMARNGVFHRGIGTAGRRAAVELFTTDPDASARKVALAAGISVTTAKDVRRRLRQGQDPVPSRVADRSKPTRQPSDPTQVLQRLRRDPALRFADSGRTLLRWLEPPVGDGADWGVIVAAIPRHCAPSLAELARRRADDWQHMARLLDQRA</sequence>
<dbReference type="SUPFAM" id="SSF110849">
    <property type="entry name" value="ParB/Sulfiredoxin"/>
    <property type="match status" value="1"/>
</dbReference>
<name>A0A164MHR3_9NOCA</name>
<accession>A0A164MHR3</accession>
<feature type="region of interest" description="Disordered" evidence="1">
    <location>
        <begin position="203"/>
        <end position="234"/>
    </location>
</feature>
<protein>
    <recommendedName>
        <fullName evidence="2">ParB-like N-terminal domain-containing protein</fullName>
    </recommendedName>
</protein>
<dbReference type="SMART" id="SM00470">
    <property type="entry name" value="ParB"/>
    <property type="match status" value="1"/>
</dbReference>
<evidence type="ECO:0000256" key="1">
    <source>
        <dbReference type="SAM" id="MobiDB-lite"/>
    </source>
</evidence>
<gene>
    <name evidence="3" type="ORF">AWN90_32480</name>
</gene>
<evidence type="ECO:0000259" key="2">
    <source>
        <dbReference type="SMART" id="SM00470"/>
    </source>
</evidence>
<dbReference type="AlphaFoldDB" id="A0A164MHR3"/>
<organism evidence="3 4">
    <name type="scientific">Nocardia terpenica</name>
    <dbReference type="NCBI Taxonomy" id="455432"/>
    <lineage>
        <taxon>Bacteria</taxon>
        <taxon>Bacillati</taxon>
        <taxon>Actinomycetota</taxon>
        <taxon>Actinomycetes</taxon>
        <taxon>Mycobacteriales</taxon>
        <taxon>Nocardiaceae</taxon>
        <taxon>Nocardia</taxon>
    </lineage>
</organism>
<keyword evidence="4" id="KW-1185">Reference proteome</keyword>
<dbReference type="InterPro" id="IPR036086">
    <property type="entry name" value="ParB/Sulfiredoxin_sf"/>
</dbReference>
<dbReference type="OrthoDB" id="3701787at2"/>
<feature type="compositionally biased region" description="Polar residues" evidence="1">
    <location>
        <begin position="225"/>
        <end position="234"/>
    </location>
</feature>